<evidence type="ECO:0000256" key="11">
    <source>
        <dbReference type="ARBA" id="ARBA00049091"/>
    </source>
</evidence>
<keyword evidence="7" id="KW-0676">Redox-active center</keyword>
<dbReference type="PANTHER" id="PTHR42801">
    <property type="entry name" value="THIOREDOXIN-DEPENDENT PEROXIDE REDUCTASE"/>
    <property type="match status" value="1"/>
</dbReference>
<proteinExistence type="inferred from homology"/>
<evidence type="ECO:0000256" key="5">
    <source>
        <dbReference type="ARBA" id="ARBA00023002"/>
    </source>
</evidence>
<dbReference type="Gene3D" id="3.40.30.10">
    <property type="entry name" value="Glutaredoxin"/>
    <property type="match status" value="1"/>
</dbReference>
<keyword evidence="5 14" id="KW-0560">Oxidoreductase</keyword>
<evidence type="ECO:0000256" key="7">
    <source>
        <dbReference type="ARBA" id="ARBA00023284"/>
    </source>
</evidence>
<feature type="domain" description="Thioredoxin" evidence="13">
    <location>
        <begin position="23"/>
        <end position="172"/>
    </location>
</feature>
<dbReference type="InterPro" id="IPR013766">
    <property type="entry name" value="Thioredoxin_domain"/>
</dbReference>
<organism evidence="14 15">
    <name type="scientific">Chitinimonas lacunae</name>
    <dbReference type="NCBI Taxonomy" id="1963018"/>
    <lineage>
        <taxon>Bacteria</taxon>
        <taxon>Pseudomonadati</taxon>
        <taxon>Pseudomonadota</taxon>
        <taxon>Betaproteobacteria</taxon>
        <taxon>Neisseriales</taxon>
        <taxon>Chitinibacteraceae</taxon>
        <taxon>Chitinimonas</taxon>
    </lineage>
</organism>
<feature type="chain" id="PRO_5045534611" description="thioredoxin-dependent peroxiredoxin" evidence="12">
    <location>
        <begin position="22"/>
        <end position="174"/>
    </location>
</feature>
<evidence type="ECO:0000313" key="14">
    <source>
        <dbReference type="EMBL" id="MFC4161648.1"/>
    </source>
</evidence>
<comment type="catalytic activity">
    <reaction evidence="11">
        <text>a hydroperoxide + [thioredoxin]-dithiol = an alcohol + [thioredoxin]-disulfide + H2O</text>
        <dbReference type="Rhea" id="RHEA:62620"/>
        <dbReference type="Rhea" id="RHEA-COMP:10698"/>
        <dbReference type="Rhea" id="RHEA-COMP:10700"/>
        <dbReference type="ChEBI" id="CHEBI:15377"/>
        <dbReference type="ChEBI" id="CHEBI:29950"/>
        <dbReference type="ChEBI" id="CHEBI:30879"/>
        <dbReference type="ChEBI" id="CHEBI:35924"/>
        <dbReference type="ChEBI" id="CHEBI:50058"/>
        <dbReference type="EC" id="1.11.1.24"/>
    </reaction>
</comment>
<comment type="function">
    <text evidence="1">Thiol-specific peroxidase that catalyzes the reduction of hydrogen peroxide and organic hydroperoxides to water and alcohols, respectively. Plays a role in cell protection against oxidative stress by detoxifying peroxides and as sensor of hydrogen peroxide-mediated signaling events.</text>
</comment>
<dbReference type="InterPro" id="IPR036249">
    <property type="entry name" value="Thioredoxin-like_sf"/>
</dbReference>
<dbReference type="EC" id="1.11.1.24" evidence="2"/>
<keyword evidence="15" id="KW-1185">Reference proteome</keyword>
<reference evidence="15" key="1">
    <citation type="journal article" date="2019" name="Int. J. Syst. Evol. Microbiol.">
        <title>The Global Catalogue of Microorganisms (GCM) 10K type strain sequencing project: providing services to taxonomists for standard genome sequencing and annotation.</title>
        <authorList>
            <consortium name="The Broad Institute Genomics Platform"/>
            <consortium name="The Broad Institute Genome Sequencing Center for Infectious Disease"/>
            <person name="Wu L."/>
            <person name="Ma J."/>
        </authorList>
    </citation>
    <scope>NUCLEOTIDE SEQUENCE [LARGE SCALE GENOMIC DNA]</scope>
    <source>
        <strain evidence="15">LMG 29894</strain>
    </source>
</reference>
<evidence type="ECO:0000256" key="1">
    <source>
        <dbReference type="ARBA" id="ARBA00003330"/>
    </source>
</evidence>
<dbReference type="InterPro" id="IPR000866">
    <property type="entry name" value="AhpC/TSA"/>
</dbReference>
<evidence type="ECO:0000256" key="10">
    <source>
        <dbReference type="ARBA" id="ARBA00042639"/>
    </source>
</evidence>
<evidence type="ECO:0000256" key="6">
    <source>
        <dbReference type="ARBA" id="ARBA00023157"/>
    </source>
</evidence>
<evidence type="ECO:0000256" key="8">
    <source>
        <dbReference type="ARBA" id="ARBA00032824"/>
    </source>
</evidence>
<evidence type="ECO:0000259" key="13">
    <source>
        <dbReference type="PROSITE" id="PS51352"/>
    </source>
</evidence>
<name>A0ABV8MWW1_9NEIS</name>
<evidence type="ECO:0000256" key="2">
    <source>
        <dbReference type="ARBA" id="ARBA00013017"/>
    </source>
</evidence>
<evidence type="ECO:0000256" key="12">
    <source>
        <dbReference type="SAM" id="SignalP"/>
    </source>
</evidence>
<evidence type="ECO:0000313" key="15">
    <source>
        <dbReference type="Proteomes" id="UP001595791"/>
    </source>
</evidence>
<dbReference type="PANTHER" id="PTHR42801:SF4">
    <property type="entry name" value="AHPC_TSA FAMILY PROTEIN"/>
    <property type="match status" value="1"/>
</dbReference>
<dbReference type="CDD" id="cd03017">
    <property type="entry name" value="PRX_BCP"/>
    <property type="match status" value="1"/>
</dbReference>
<keyword evidence="12" id="KW-0732">Signal</keyword>
<dbReference type="PROSITE" id="PS51352">
    <property type="entry name" value="THIOREDOXIN_2"/>
    <property type="match status" value="1"/>
</dbReference>
<dbReference type="InterPro" id="IPR050924">
    <property type="entry name" value="Peroxiredoxin_BCP/PrxQ"/>
</dbReference>
<evidence type="ECO:0000256" key="3">
    <source>
        <dbReference type="ARBA" id="ARBA00022559"/>
    </source>
</evidence>
<evidence type="ECO:0000256" key="9">
    <source>
        <dbReference type="ARBA" id="ARBA00038489"/>
    </source>
</evidence>
<protein>
    <recommendedName>
        <fullName evidence="2">thioredoxin-dependent peroxiredoxin</fullName>
        <ecNumber evidence="2">1.11.1.24</ecNumber>
    </recommendedName>
    <alternativeName>
        <fullName evidence="8">Thioredoxin peroxidase</fullName>
    </alternativeName>
    <alternativeName>
        <fullName evidence="10">Thioredoxin-dependent peroxiredoxin Bcp</fullName>
    </alternativeName>
</protein>
<sequence length="174" mass="18698">MRSKLISLALAALVAAAPALAAPAVGEAAPIFALNDQHGKPRALEEFRGKWVVLYFYPKADTPGCTEEACGFRDEIVVLRALGAEVVGVSTDSVAAIQAFGKKYELPFTLLADPDGKVAEAYGALHNLGVMKLAKRHSFLINPQGRVVKRYTDIDTKTYAKQVAADLRQLSKAN</sequence>
<keyword evidence="4" id="KW-0049">Antioxidant</keyword>
<gene>
    <name evidence="14" type="ORF">ACFOW7_20120</name>
</gene>
<keyword evidence="6" id="KW-1015">Disulfide bond</keyword>
<accession>A0ABV8MWW1</accession>
<dbReference type="GO" id="GO:0140824">
    <property type="term" value="F:thioredoxin-dependent peroxiredoxin activity"/>
    <property type="evidence" value="ECO:0007669"/>
    <property type="project" value="UniProtKB-EC"/>
</dbReference>
<dbReference type="EMBL" id="JBHSBU010000001">
    <property type="protein sequence ID" value="MFC4161648.1"/>
    <property type="molecule type" value="Genomic_DNA"/>
</dbReference>
<comment type="caution">
    <text evidence="14">The sequence shown here is derived from an EMBL/GenBank/DDBJ whole genome shotgun (WGS) entry which is preliminary data.</text>
</comment>
<dbReference type="RefSeq" id="WP_378167826.1">
    <property type="nucleotide sequence ID" value="NZ_JBHSBU010000001.1"/>
</dbReference>
<keyword evidence="3 14" id="KW-0575">Peroxidase</keyword>
<comment type="similarity">
    <text evidence="9">Belongs to the peroxiredoxin family. BCP/PrxQ subfamily.</text>
</comment>
<feature type="signal peptide" evidence="12">
    <location>
        <begin position="1"/>
        <end position="21"/>
    </location>
</feature>
<dbReference type="Pfam" id="PF00578">
    <property type="entry name" value="AhpC-TSA"/>
    <property type="match status" value="1"/>
</dbReference>
<dbReference type="SUPFAM" id="SSF52833">
    <property type="entry name" value="Thioredoxin-like"/>
    <property type="match status" value="1"/>
</dbReference>
<evidence type="ECO:0000256" key="4">
    <source>
        <dbReference type="ARBA" id="ARBA00022862"/>
    </source>
</evidence>
<dbReference type="Proteomes" id="UP001595791">
    <property type="component" value="Unassembled WGS sequence"/>
</dbReference>